<comment type="caution">
    <text evidence="3">The sequence shown here is derived from an EMBL/GenBank/DDBJ whole genome shotgun (WGS) entry which is preliminary data.</text>
</comment>
<proteinExistence type="predicted"/>
<dbReference type="Gene3D" id="3.90.850.10">
    <property type="entry name" value="Fumarylacetoacetase-like, C-terminal domain"/>
    <property type="match status" value="1"/>
</dbReference>
<dbReference type="PANTHER" id="PTHR11820">
    <property type="entry name" value="ACYLPYRUVASE"/>
    <property type="match status" value="1"/>
</dbReference>
<evidence type="ECO:0000256" key="1">
    <source>
        <dbReference type="ARBA" id="ARBA00022723"/>
    </source>
</evidence>
<name>X1NGB4_9ZZZZ</name>
<protein>
    <recommendedName>
        <fullName evidence="2">Fumarylacetoacetase-like C-terminal domain-containing protein</fullName>
    </recommendedName>
</protein>
<sequence>PLGPCIETEVVPDDLKIETYLNGKLCQSARTSDLIFKVLYLVSFISRAMTLLPGDIIATGTPAGIGEMHPGDVVEVKIENIGILRNFVVEQS</sequence>
<dbReference type="SUPFAM" id="SSF56529">
    <property type="entry name" value="FAH"/>
    <property type="match status" value="1"/>
</dbReference>
<evidence type="ECO:0000259" key="2">
    <source>
        <dbReference type="Pfam" id="PF01557"/>
    </source>
</evidence>
<dbReference type="GO" id="GO:0046872">
    <property type="term" value="F:metal ion binding"/>
    <property type="evidence" value="ECO:0007669"/>
    <property type="project" value="UniProtKB-KW"/>
</dbReference>
<feature type="domain" description="Fumarylacetoacetase-like C-terminal" evidence="2">
    <location>
        <begin position="1"/>
        <end position="89"/>
    </location>
</feature>
<dbReference type="InterPro" id="IPR011234">
    <property type="entry name" value="Fumarylacetoacetase-like_C"/>
</dbReference>
<dbReference type="GO" id="GO:0018773">
    <property type="term" value="F:acetylpyruvate hydrolase activity"/>
    <property type="evidence" value="ECO:0007669"/>
    <property type="project" value="TreeGrafter"/>
</dbReference>
<dbReference type="PANTHER" id="PTHR11820:SF7">
    <property type="entry name" value="ACYLPYRUVASE FAHD1, MITOCHONDRIAL"/>
    <property type="match status" value="1"/>
</dbReference>
<dbReference type="InterPro" id="IPR036663">
    <property type="entry name" value="Fumarylacetoacetase_C_sf"/>
</dbReference>
<gene>
    <name evidence="3" type="ORF">S06H3_09789</name>
</gene>
<keyword evidence="1" id="KW-0479">Metal-binding</keyword>
<dbReference type="EMBL" id="BARV01004387">
    <property type="protein sequence ID" value="GAI17719.1"/>
    <property type="molecule type" value="Genomic_DNA"/>
</dbReference>
<dbReference type="AlphaFoldDB" id="X1NGB4"/>
<feature type="non-terminal residue" evidence="3">
    <location>
        <position position="1"/>
    </location>
</feature>
<organism evidence="3">
    <name type="scientific">marine sediment metagenome</name>
    <dbReference type="NCBI Taxonomy" id="412755"/>
    <lineage>
        <taxon>unclassified sequences</taxon>
        <taxon>metagenomes</taxon>
        <taxon>ecological metagenomes</taxon>
    </lineage>
</organism>
<accession>X1NGB4</accession>
<dbReference type="Pfam" id="PF01557">
    <property type="entry name" value="FAA_hydrolase"/>
    <property type="match status" value="1"/>
</dbReference>
<evidence type="ECO:0000313" key="3">
    <source>
        <dbReference type="EMBL" id="GAI17719.1"/>
    </source>
</evidence>
<reference evidence="3" key="1">
    <citation type="journal article" date="2014" name="Front. Microbiol.">
        <title>High frequency of phylogenetically diverse reductive dehalogenase-homologous genes in deep subseafloor sedimentary metagenomes.</title>
        <authorList>
            <person name="Kawai M."/>
            <person name="Futagami T."/>
            <person name="Toyoda A."/>
            <person name="Takaki Y."/>
            <person name="Nishi S."/>
            <person name="Hori S."/>
            <person name="Arai W."/>
            <person name="Tsubouchi T."/>
            <person name="Morono Y."/>
            <person name="Uchiyama I."/>
            <person name="Ito T."/>
            <person name="Fujiyama A."/>
            <person name="Inagaki F."/>
            <person name="Takami H."/>
        </authorList>
    </citation>
    <scope>NUCLEOTIDE SEQUENCE</scope>
    <source>
        <strain evidence="3">Expedition CK06-06</strain>
    </source>
</reference>